<comment type="caution">
    <text evidence="3">The sequence shown here is derived from an EMBL/GenBank/DDBJ whole genome shotgun (WGS) entry which is preliminary data.</text>
</comment>
<accession>A0AAD5YG78</accession>
<dbReference type="PANTHER" id="PTHR38248:SF2">
    <property type="entry name" value="FUNK1 11"/>
    <property type="match status" value="1"/>
</dbReference>
<gene>
    <name evidence="3" type="ORF">NLI96_g3843</name>
</gene>
<name>A0AAD5YG78_9APHY</name>
<feature type="domain" description="Fungal-type protein kinase" evidence="2">
    <location>
        <begin position="272"/>
        <end position="496"/>
    </location>
</feature>
<evidence type="ECO:0000259" key="2">
    <source>
        <dbReference type="Pfam" id="PF17667"/>
    </source>
</evidence>
<dbReference type="PANTHER" id="PTHR38248">
    <property type="entry name" value="FUNK1 6"/>
    <property type="match status" value="1"/>
</dbReference>
<evidence type="ECO:0000313" key="4">
    <source>
        <dbReference type="Proteomes" id="UP001212997"/>
    </source>
</evidence>
<dbReference type="SUPFAM" id="SSF56112">
    <property type="entry name" value="Protein kinase-like (PK-like)"/>
    <property type="match status" value="1"/>
</dbReference>
<sequence length="679" mass="77219">MGKNTNEVQPRVWSREGIEKSDNAKGGSPSIFALQHLRQPPPNLFDFTEEQELVKEIASTEAGSADLSTPLVKLLTKYSNLAHAFARIWEGANLQAMLMSYLRYARRFLVPTPLWARPQHYEIMWVDASGIVVSPQFTWSDLTPLRHYVWSLYNPPDTHFPLDTTMKRHIGNPSLWSFHLETNDYYNMQRTFIGSPYGRRTNVYVSSAEAPQGSVVVVKDSYPSDEYHDFELEGIKYIHEHGVFPGVVRILPSGGSGPVFPVIKTLSAVRTSESTNRVKHRLVLGSTGQDLLQASSVLEMLMAIFDILEIHRALFKRRNILHRDMSIYNILIRPRHNPKTMEGKTLIDNPPVFIQAILKGLMFVSNGQEEAIDESESALLIDFDNYAEFKVENQVNESLKARTGTPMFIARTACANRIRGDPRDQLKLYEPMPRLEGEAKQLYIQTYGEEPYNDFCDKDGVTFHGVERPETSPRSPPIFRHMPEHDVESVFWVLFYALIQANPSPQVEVPPKDTNIFHDAMDIFFRHQIHDGADPRVSILEKSKNDIERTLHPGLVSLGGMLTEMKYQILPEYGHLQGLNPEHLHEAMRRILLTQIVEMQKAGNPIPLQAGKPRKYRPQGQKETQAQAKDDNCEVPSTLLAGMKRKAQTTSDASIKRVAVSENLNGNDIHQYLPYERLG</sequence>
<evidence type="ECO:0000313" key="3">
    <source>
        <dbReference type="EMBL" id="KAJ3486976.1"/>
    </source>
</evidence>
<feature type="region of interest" description="Disordered" evidence="1">
    <location>
        <begin position="604"/>
        <end position="634"/>
    </location>
</feature>
<feature type="compositionally biased region" description="Basic and acidic residues" evidence="1">
    <location>
        <begin position="13"/>
        <end position="23"/>
    </location>
</feature>
<dbReference type="GO" id="GO:0004672">
    <property type="term" value="F:protein kinase activity"/>
    <property type="evidence" value="ECO:0007669"/>
    <property type="project" value="InterPro"/>
</dbReference>
<reference evidence="3" key="1">
    <citation type="submission" date="2022-07" db="EMBL/GenBank/DDBJ databases">
        <title>Genome Sequence of Physisporinus lineatus.</title>
        <authorList>
            <person name="Buettner E."/>
        </authorList>
    </citation>
    <scope>NUCLEOTIDE SEQUENCE</scope>
    <source>
        <strain evidence="3">VT162</strain>
    </source>
</reference>
<feature type="region of interest" description="Disordered" evidence="1">
    <location>
        <begin position="1"/>
        <end position="25"/>
    </location>
</feature>
<dbReference type="InterPro" id="IPR040976">
    <property type="entry name" value="Pkinase_fungal"/>
</dbReference>
<dbReference type="Proteomes" id="UP001212997">
    <property type="component" value="Unassembled WGS sequence"/>
</dbReference>
<evidence type="ECO:0000256" key="1">
    <source>
        <dbReference type="SAM" id="MobiDB-lite"/>
    </source>
</evidence>
<organism evidence="3 4">
    <name type="scientific">Meripilus lineatus</name>
    <dbReference type="NCBI Taxonomy" id="2056292"/>
    <lineage>
        <taxon>Eukaryota</taxon>
        <taxon>Fungi</taxon>
        <taxon>Dikarya</taxon>
        <taxon>Basidiomycota</taxon>
        <taxon>Agaricomycotina</taxon>
        <taxon>Agaricomycetes</taxon>
        <taxon>Polyporales</taxon>
        <taxon>Meripilaceae</taxon>
        <taxon>Meripilus</taxon>
    </lineage>
</organism>
<dbReference type="PROSITE" id="PS00109">
    <property type="entry name" value="PROTEIN_KINASE_TYR"/>
    <property type="match status" value="1"/>
</dbReference>
<dbReference type="EMBL" id="JANAWD010000105">
    <property type="protein sequence ID" value="KAJ3486976.1"/>
    <property type="molecule type" value="Genomic_DNA"/>
</dbReference>
<protein>
    <recommendedName>
        <fullName evidence="2">Fungal-type protein kinase domain-containing protein</fullName>
    </recommendedName>
</protein>
<dbReference type="InterPro" id="IPR011009">
    <property type="entry name" value="Kinase-like_dom_sf"/>
</dbReference>
<proteinExistence type="predicted"/>
<dbReference type="AlphaFoldDB" id="A0AAD5YG78"/>
<dbReference type="Pfam" id="PF17667">
    <property type="entry name" value="Pkinase_fungal"/>
    <property type="match status" value="1"/>
</dbReference>
<dbReference type="InterPro" id="IPR008266">
    <property type="entry name" value="Tyr_kinase_AS"/>
</dbReference>
<keyword evidence="4" id="KW-1185">Reference proteome</keyword>